<gene>
    <name evidence="2" type="ORF">AVDCRST_MAG05-760</name>
</gene>
<feature type="compositionally biased region" description="Basic and acidic residues" evidence="1">
    <location>
        <begin position="55"/>
        <end position="78"/>
    </location>
</feature>
<evidence type="ECO:0000313" key="2">
    <source>
        <dbReference type="EMBL" id="CAA9473776.1"/>
    </source>
</evidence>
<feature type="region of interest" description="Disordered" evidence="1">
    <location>
        <begin position="137"/>
        <end position="162"/>
    </location>
</feature>
<dbReference type="AlphaFoldDB" id="A0A6J4RKW8"/>
<reference evidence="2" key="1">
    <citation type="submission" date="2020-02" db="EMBL/GenBank/DDBJ databases">
        <authorList>
            <person name="Meier V. D."/>
        </authorList>
    </citation>
    <scope>NUCLEOTIDE SEQUENCE</scope>
    <source>
        <strain evidence="2">AVDCRST_MAG05</strain>
    </source>
</reference>
<proteinExistence type="predicted"/>
<feature type="compositionally biased region" description="Basic residues" evidence="1">
    <location>
        <begin position="39"/>
        <end position="54"/>
    </location>
</feature>
<protein>
    <submittedName>
        <fullName evidence="2">Uncharacterized protein</fullName>
    </submittedName>
</protein>
<feature type="non-terminal residue" evidence="2">
    <location>
        <position position="1"/>
    </location>
</feature>
<evidence type="ECO:0000256" key="1">
    <source>
        <dbReference type="SAM" id="MobiDB-lite"/>
    </source>
</evidence>
<feature type="region of interest" description="Disordered" evidence="1">
    <location>
        <begin position="35"/>
        <end position="83"/>
    </location>
</feature>
<feature type="non-terminal residue" evidence="2">
    <location>
        <position position="162"/>
    </location>
</feature>
<sequence length="162" mass="17398">AARRVLPLQSREVPGSVGYALSLPGLLLLHLPQDGGGRGLRHQPRGRRGHARGRGRGEPHRLQREALRPRRPGRDAGERGGAQLLPLLRERAVALLPEPPGPRPPARLRNGYALAQAAGARAHHAELRGALVRGPDWRGREALPGVSRRVSGRVAPASRASV</sequence>
<dbReference type="EMBL" id="CADCVM010000090">
    <property type="protein sequence ID" value="CAA9473776.1"/>
    <property type="molecule type" value="Genomic_DNA"/>
</dbReference>
<organism evidence="2">
    <name type="scientific">uncultured Rubrobacteraceae bacterium</name>
    <dbReference type="NCBI Taxonomy" id="349277"/>
    <lineage>
        <taxon>Bacteria</taxon>
        <taxon>Bacillati</taxon>
        <taxon>Actinomycetota</taxon>
        <taxon>Rubrobacteria</taxon>
        <taxon>Rubrobacterales</taxon>
        <taxon>Rubrobacteraceae</taxon>
        <taxon>environmental samples</taxon>
    </lineage>
</organism>
<name>A0A6J4RKW8_9ACTN</name>
<accession>A0A6J4RKW8</accession>